<dbReference type="CDD" id="cd09880">
    <property type="entry name" value="PIN_Smg5-6-like"/>
    <property type="match status" value="1"/>
</dbReference>
<evidence type="ECO:0000259" key="3">
    <source>
        <dbReference type="SMART" id="SM00670"/>
    </source>
</evidence>
<evidence type="ECO:0000313" key="4">
    <source>
        <dbReference type="EMBL" id="CAE6480330.1"/>
    </source>
</evidence>
<dbReference type="EMBL" id="CAJMWW010000654">
    <property type="protein sequence ID" value="CAE6480330.1"/>
    <property type="molecule type" value="Genomic_DNA"/>
</dbReference>
<dbReference type="PANTHER" id="PTHR15696:SF0">
    <property type="entry name" value="TELOMERASE-BINDING PROTEIN EST1A"/>
    <property type="match status" value="1"/>
</dbReference>
<dbReference type="SMART" id="SM00670">
    <property type="entry name" value="PINc"/>
    <property type="match status" value="1"/>
</dbReference>
<dbReference type="InterPro" id="IPR011990">
    <property type="entry name" value="TPR-like_helical_dom_sf"/>
</dbReference>
<dbReference type="GO" id="GO:0005697">
    <property type="term" value="C:telomerase holoenzyme complex"/>
    <property type="evidence" value="ECO:0007669"/>
    <property type="project" value="TreeGrafter"/>
</dbReference>
<reference evidence="4" key="1">
    <citation type="submission" date="2021-01" db="EMBL/GenBank/DDBJ databases">
        <authorList>
            <person name="Kaushik A."/>
        </authorList>
    </citation>
    <scope>NUCLEOTIDE SEQUENCE</scope>
    <source>
        <strain evidence="4">AG3-T5</strain>
    </source>
</reference>
<dbReference type="InterPro" id="IPR045153">
    <property type="entry name" value="Est1/Ebs1-like"/>
</dbReference>
<dbReference type="AlphaFoldDB" id="A0A8H3CEM8"/>
<dbReference type="InterPro" id="IPR002716">
    <property type="entry name" value="PIN_dom"/>
</dbReference>
<name>A0A8H3CEM8_9AGAM</name>
<dbReference type="InterPro" id="IPR018834">
    <property type="entry name" value="DNA/RNA-bd_Est1-type"/>
</dbReference>
<keyword evidence="2" id="KW-0732">Signal</keyword>
<feature type="compositionally biased region" description="Basic and acidic residues" evidence="1">
    <location>
        <begin position="60"/>
        <end position="74"/>
    </location>
</feature>
<dbReference type="GO" id="GO:0042162">
    <property type="term" value="F:telomeric DNA binding"/>
    <property type="evidence" value="ECO:0007669"/>
    <property type="project" value="TreeGrafter"/>
</dbReference>
<dbReference type="Proteomes" id="UP000663841">
    <property type="component" value="Unassembled WGS sequence"/>
</dbReference>
<dbReference type="SUPFAM" id="SSF48452">
    <property type="entry name" value="TPR-like"/>
    <property type="match status" value="1"/>
</dbReference>
<feature type="compositionally biased region" description="Low complexity" evidence="1">
    <location>
        <begin position="132"/>
        <end position="146"/>
    </location>
</feature>
<dbReference type="Pfam" id="PF13638">
    <property type="entry name" value="PIN_4"/>
    <property type="match status" value="1"/>
</dbReference>
<gene>
    <name evidence="4" type="ORF">RDB_LOCUS205139</name>
</gene>
<feature type="signal peptide" evidence="2">
    <location>
        <begin position="1"/>
        <end position="17"/>
    </location>
</feature>
<evidence type="ECO:0000256" key="2">
    <source>
        <dbReference type="SAM" id="SignalP"/>
    </source>
</evidence>
<dbReference type="Pfam" id="PF10373">
    <property type="entry name" value="EST1_DNA_bind"/>
    <property type="match status" value="1"/>
</dbReference>
<dbReference type="GO" id="GO:0070034">
    <property type="term" value="F:telomerase RNA binding"/>
    <property type="evidence" value="ECO:0007669"/>
    <property type="project" value="TreeGrafter"/>
</dbReference>
<feature type="region of interest" description="Disordered" evidence="1">
    <location>
        <begin position="132"/>
        <end position="154"/>
    </location>
</feature>
<evidence type="ECO:0000256" key="1">
    <source>
        <dbReference type="SAM" id="MobiDB-lite"/>
    </source>
</evidence>
<feature type="region of interest" description="Disordered" evidence="1">
    <location>
        <begin position="519"/>
        <end position="569"/>
    </location>
</feature>
<sequence>MCLFGLITYACAAATLSNHLCACCAQSLRSLLASMDRTNIADRFTAFQRSTAGQQPLRRPRPDRPREDEIERMAPRPTTGQLFDHRRHDPLRFAALNNSQKYPPAPSTSGHSATDLSDARSVASSAFTLTSGTSASSASFNNPNSPLTQATSSNPFLEQLKRTYRDLCNKEKRIVSPIHDDDGIDTSRSGVSIIEPHSATGDNVWLRRIRDHKDLVEQSHALLRMSLSPSVPLTIQAIPKKYNIPARLWSVGFHRLLESLRQASPKSPAAFEHLHEYIYYAYGFYSCLFEDDSLSTFRASWIEALGDLARYRMAVAAHLASAPVAAPPAPTPLRSATLAVPAPSMNLDPSPTPSIGLQAAAEFELEDERDIWRNRARDWYSIGLKDQPGIGKLHHHLGLLCRDEPGYELRAAYHFVKSMIASHPFDTARESIQPLFSVDAQRARMREADAGPVAQFVLILGLLFTRIQLDDFDTVLARFIERLEIEGPSSVREAEWIMIGVCCIGAMLEFGRPDGVIKARGGLSQRSTKPSNGQDPKRDGDVEMEDAQEDAEDLSRPMQALSTSAPASDGELPHHFTLAVRLFCAVLRFTLRQPKIRATPPYGPQYNPFLTIGLTFLASVITVPAVRAAVERHVPWAQLAAFAAYVVRRRAANAEVSAGAKGRLVSIQGGALPEDWCVRGTVWVRRMYMQGFWRAGRWSGEGDVLDAMPVRDGVVEDGDVDGNGVEDGAAVLERGRCARLGAAVGAIVEHVDGMRWEDDIASRSRLCLVEGVLKSKLESWEREEREEEEEREKRKRWGANNRWDMDVDEDEEVVQDHEDSEDDMDVDEEIRVLKARRRELRARAVAQSSPRRKTRPAGRRPSATPARPIPRIAPGYTVLVLDTNIFLSALPTVAQLVSSQRWTVVVPLAVVTELDGLSRQSETAQRAISFLETQVRSSQGVGLGLKIQTSRGNYLPSLAVRAEQFWGSHAGWERNMDDFILRSAMWQMENFVDRSGFLSTPSANDEGPKAKVVLVSSDRNLRVKARARELEAGDVNVLVGLM</sequence>
<accession>A0A8H3CEM8</accession>
<feature type="domain" description="PIN" evidence="3">
    <location>
        <begin position="877"/>
        <end position="1023"/>
    </location>
</feature>
<dbReference type="PANTHER" id="PTHR15696">
    <property type="entry name" value="SMG-7 SUPPRESSOR WITH MORPHOLOGICAL EFFECT ON GENITALIA PROTEIN 7"/>
    <property type="match status" value="1"/>
</dbReference>
<dbReference type="Gene3D" id="1.25.40.10">
    <property type="entry name" value="Tetratricopeptide repeat domain"/>
    <property type="match status" value="1"/>
</dbReference>
<feature type="region of interest" description="Disordered" evidence="1">
    <location>
        <begin position="46"/>
        <end position="117"/>
    </location>
</feature>
<proteinExistence type="predicted"/>
<protein>
    <recommendedName>
        <fullName evidence="3">PIN domain-containing protein</fullName>
    </recommendedName>
</protein>
<dbReference type="GO" id="GO:0000184">
    <property type="term" value="P:nuclear-transcribed mRNA catabolic process, nonsense-mediated decay"/>
    <property type="evidence" value="ECO:0007669"/>
    <property type="project" value="TreeGrafter"/>
</dbReference>
<feature type="chain" id="PRO_5034203675" description="PIN domain-containing protein" evidence="2">
    <location>
        <begin position="18"/>
        <end position="1042"/>
    </location>
</feature>
<organism evidence="4 5">
    <name type="scientific">Rhizoctonia solani</name>
    <dbReference type="NCBI Taxonomy" id="456999"/>
    <lineage>
        <taxon>Eukaryota</taxon>
        <taxon>Fungi</taxon>
        <taxon>Dikarya</taxon>
        <taxon>Basidiomycota</taxon>
        <taxon>Agaricomycotina</taxon>
        <taxon>Agaricomycetes</taxon>
        <taxon>Cantharellales</taxon>
        <taxon>Ceratobasidiaceae</taxon>
        <taxon>Rhizoctonia</taxon>
    </lineage>
</organism>
<evidence type="ECO:0000313" key="5">
    <source>
        <dbReference type="Proteomes" id="UP000663841"/>
    </source>
</evidence>
<comment type="caution">
    <text evidence="4">The sequence shown here is derived from an EMBL/GenBank/DDBJ whole genome shotgun (WGS) entry which is preliminary data.</text>
</comment>
<dbReference type="Gene3D" id="3.40.50.1010">
    <property type="entry name" value="5'-nuclease"/>
    <property type="match status" value="1"/>
</dbReference>
<feature type="compositionally biased region" description="Acidic residues" evidence="1">
    <location>
        <begin position="542"/>
        <end position="552"/>
    </location>
</feature>
<feature type="region of interest" description="Disordered" evidence="1">
    <location>
        <begin position="843"/>
        <end position="869"/>
    </location>
</feature>
<feature type="compositionally biased region" description="Low complexity" evidence="1">
    <location>
        <begin position="859"/>
        <end position="869"/>
    </location>
</feature>
<feature type="compositionally biased region" description="Polar residues" evidence="1">
    <location>
        <begin position="524"/>
        <end position="534"/>
    </location>
</feature>
<feature type="compositionally biased region" description="Polar residues" evidence="1">
    <location>
        <begin position="96"/>
        <end position="115"/>
    </location>
</feature>